<dbReference type="PANTHER" id="PTHR30509">
    <property type="entry name" value="P-HYDROXYBENZOIC ACID EFFLUX PUMP SUBUNIT-RELATED"/>
    <property type="match status" value="1"/>
</dbReference>
<evidence type="ECO:0000256" key="5">
    <source>
        <dbReference type="ARBA" id="ARBA00022989"/>
    </source>
</evidence>
<evidence type="ECO:0000256" key="3">
    <source>
        <dbReference type="ARBA" id="ARBA00022475"/>
    </source>
</evidence>
<evidence type="ECO:0000256" key="4">
    <source>
        <dbReference type="ARBA" id="ARBA00022692"/>
    </source>
</evidence>
<feature type="transmembrane region" description="Helical" evidence="7">
    <location>
        <begin position="522"/>
        <end position="542"/>
    </location>
</feature>
<feature type="transmembrane region" description="Helical" evidence="7">
    <location>
        <begin position="418"/>
        <end position="435"/>
    </location>
</feature>
<feature type="transmembrane region" description="Helical" evidence="7">
    <location>
        <begin position="107"/>
        <end position="125"/>
    </location>
</feature>
<dbReference type="EMBL" id="LVJS01000033">
    <property type="protein sequence ID" value="KZC24085.1"/>
    <property type="molecule type" value="Genomic_DNA"/>
</dbReference>
<dbReference type="eggNOG" id="COG1289">
    <property type="taxonomic scope" value="Bacteria"/>
</dbReference>
<name>A0A154QJQ2_9GAMM</name>
<feature type="transmembrane region" description="Helical" evidence="7">
    <location>
        <begin position="493"/>
        <end position="510"/>
    </location>
</feature>
<accession>A0A154QJQ2</accession>
<proteinExistence type="predicted"/>
<keyword evidence="2" id="KW-0813">Transport</keyword>
<evidence type="ECO:0000313" key="8">
    <source>
        <dbReference type="EMBL" id="KZC24085.1"/>
    </source>
</evidence>
<dbReference type="Pfam" id="PF04632">
    <property type="entry name" value="FUSC"/>
    <property type="match status" value="1"/>
</dbReference>
<feature type="transmembrane region" description="Helical" evidence="7">
    <location>
        <begin position="470"/>
        <end position="488"/>
    </location>
</feature>
<dbReference type="AlphaFoldDB" id="A0A154QJQ2"/>
<keyword evidence="9" id="KW-1185">Reference proteome</keyword>
<dbReference type="GO" id="GO:0005886">
    <property type="term" value="C:plasma membrane"/>
    <property type="evidence" value="ECO:0007669"/>
    <property type="project" value="UniProtKB-SubCell"/>
</dbReference>
<keyword evidence="5 7" id="KW-1133">Transmembrane helix</keyword>
<dbReference type="RefSeq" id="WP_063107671.1">
    <property type="nucleotide sequence ID" value="NZ_LVJS01000033.1"/>
</dbReference>
<comment type="subcellular location">
    <subcellularLocation>
        <location evidence="1">Cell membrane</location>
        <topology evidence="1">Multi-pass membrane protein</topology>
    </subcellularLocation>
</comment>
<keyword evidence="6 7" id="KW-0472">Membrane</keyword>
<feature type="transmembrane region" description="Helical" evidence="7">
    <location>
        <begin position="165"/>
        <end position="184"/>
    </location>
</feature>
<dbReference type="PANTHER" id="PTHR30509:SF9">
    <property type="entry name" value="MULTIDRUG RESISTANCE PROTEIN MDTO"/>
    <property type="match status" value="1"/>
</dbReference>
<evidence type="ECO:0000256" key="6">
    <source>
        <dbReference type="ARBA" id="ARBA00023136"/>
    </source>
</evidence>
<keyword evidence="3" id="KW-1003">Cell membrane</keyword>
<feature type="transmembrane region" description="Helical" evidence="7">
    <location>
        <begin position="81"/>
        <end position="101"/>
    </location>
</feature>
<dbReference type="InterPro" id="IPR006726">
    <property type="entry name" value="PHBA_efflux_AaeB/fusaric-R"/>
</dbReference>
<dbReference type="Proteomes" id="UP000076131">
    <property type="component" value="Unassembled WGS sequence"/>
</dbReference>
<keyword evidence="4 7" id="KW-0812">Transmembrane</keyword>
<gene>
    <name evidence="8" type="ORF">RHOFW104T7_10210</name>
</gene>
<protein>
    <submittedName>
        <fullName evidence="8">Fusaric acid resistance protein</fullName>
    </submittedName>
</protein>
<evidence type="ECO:0000313" key="9">
    <source>
        <dbReference type="Proteomes" id="UP000076131"/>
    </source>
</evidence>
<comment type="caution">
    <text evidence="8">The sequence shown here is derived from an EMBL/GenBank/DDBJ whole genome shotgun (WGS) entry which is preliminary data.</text>
</comment>
<evidence type="ECO:0000256" key="7">
    <source>
        <dbReference type="SAM" id="Phobius"/>
    </source>
</evidence>
<organism evidence="8 9">
    <name type="scientific">Rhodanobacter thiooxydans</name>
    <dbReference type="NCBI Taxonomy" id="416169"/>
    <lineage>
        <taxon>Bacteria</taxon>
        <taxon>Pseudomonadati</taxon>
        <taxon>Pseudomonadota</taxon>
        <taxon>Gammaproteobacteria</taxon>
        <taxon>Lysobacterales</taxon>
        <taxon>Rhodanobacteraceae</taxon>
        <taxon>Rhodanobacter</taxon>
    </lineage>
</organism>
<dbReference type="STRING" id="416169.RHOFW104T7_10210"/>
<feature type="transmembrane region" description="Helical" evidence="7">
    <location>
        <begin position="54"/>
        <end position="69"/>
    </location>
</feature>
<reference evidence="8 9" key="1">
    <citation type="journal article" date="2016" name="MBio">
        <title>Lateral Gene Transfer in a Heavy Metal-Contaminated-Groundwater Microbial Community.</title>
        <authorList>
            <person name="Hemme C.L."/>
            <person name="Green S.J."/>
            <person name="Rishishwar L."/>
            <person name="Prakash O."/>
            <person name="Pettenato A."/>
            <person name="Chakraborty R."/>
            <person name="Deutschbauer A.M."/>
            <person name="Van Nostrand J.D."/>
            <person name="Wu L."/>
            <person name="He Z."/>
            <person name="Jordan I.K."/>
            <person name="Hazen T.C."/>
            <person name="Arkin A.P."/>
            <person name="Kostka J.E."/>
            <person name="Zhou J."/>
        </authorList>
    </citation>
    <scope>NUCLEOTIDE SEQUENCE [LARGE SCALE GENOMIC DNA]</scope>
    <source>
        <strain evidence="8 9">FW104-T7</strain>
    </source>
</reference>
<feature type="transmembrane region" description="Helical" evidence="7">
    <location>
        <begin position="130"/>
        <end position="149"/>
    </location>
</feature>
<dbReference type="GO" id="GO:0022857">
    <property type="term" value="F:transmembrane transporter activity"/>
    <property type="evidence" value="ECO:0007669"/>
    <property type="project" value="InterPro"/>
</dbReference>
<evidence type="ECO:0000256" key="2">
    <source>
        <dbReference type="ARBA" id="ARBA00022448"/>
    </source>
</evidence>
<sequence length="715" mass="78032">MSSAAGAELPPTPALPWRQQIAHAMAGEKAAWLFVLKTLLALYLTGWLAMRLQLGSPSVAMVTVIVVMNRQSGMVLAKSMYRALGTLLGCAGAILAVALFPQQPLPLVLFISLWAGLCAGGAVLFRHFRAYAFVLAGYTAAMIVLPAMHHPVNVFDSAFARTSEVLLGLLVASVVFDAVFPIRLRGDLRGSADRNFDGFLDFIRDSSRGALVDHEAMERTQMRVVRGALGFEDLRTAAFFDDPSLRTRNGVLKLLNQRFMVSASRFQLLHHLIDRLRRKGSTAAVRALMRLLRPLGDALDQRATRDDLDRLADELAACRRRIVMQATHERAALEPSCHDDFDTGHALIRRFLDELRDYARTKAHLDLGRRAGKPLPQARGRVHFARTNDSHAVMLAMLRSAAVTLVLSLLWLCSGWTGGGIALFGLVALISMASAAPDPVFVSKRIAAGHLLAPIVALPTYSVLPLLPTYPLLVLGTLPLLMLSLYLVTRPRLAIIGTAMSVGILVALAIGEAPHVDASMYLNSGLTFAVGACLAVAIFQLIPSGHGSKGRRRRLLRRLRGLVRLAASAPLPGLLPRFESLARDLFQQIVAQTRPGSRHSRELLGWALMVHETGHTLIELRHDLAEQALPPALHADLDAALDALARVYERLDPADHAAALARLRHVLTQIDFTRPALREHLHLLLGALEDDDSMLAAGVARQHRLQRSPEVAHAV</sequence>
<evidence type="ECO:0000256" key="1">
    <source>
        <dbReference type="ARBA" id="ARBA00004651"/>
    </source>
</evidence>